<sequence>MNNIIGAGNKIAFVVKHNCQNSSEATLDKRIIQECYTFWAGIVNDKSYLNWGLCDKKILNELQNLDCDFPTTDGVQNFYSLSLIYYLIRPLLNKQLYNKRIVDIGSGNGIGLKVISQLLASNYALGIDLTNQLVEHSNKNFHLDNQVNYIQSDAEHLPLKNNSIDIITNLESSHNYPIIEHFFSEVERVLVPGGYFCYADVDIPVKSQSKALELFLKNRPNLKIIQKQNISKMVQASIYDRLIVNEDRFYEDSLKRFDQSPTLFYDIMYLANAKGLAFLPWWKIRFRRPELSYIAKAARKEKFWGKKYYFYYLVQKIE</sequence>
<protein>
    <recommendedName>
        <fullName evidence="2">Methyltransferase type 11 domain-containing protein</fullName>
    </recommendedName>
</protein>
<comment type="caution">
    <text evidence="3">The sequence shown here is derived from an EMBL/GenBank/DDBJ whole genome shotgun (WGS) entry which is preliminary data.</text>
</comment>
<evidence type="ECO:0000259" key="2">
    <source>
        <dbReference type="Pfam" id="PF08241"/>
    </source>
</evidence>
<organism evidence="3 4">
    <name type="scientific">Legionella waltersii</name>
    <dbReference type="NCBI Taxonomy" id="66969"/>
    <lineage>
        <taxon>Bacteria</taxon>
        <taxon>Pseudomonadati</taxon>
        <taxon>Pseudomonadota</taxon>
        <taxon>Gammaproteobacteria</taxon>
        <taxon>Legionellales</taxon>
        <taxon>Legionellaceae</taxon>
        <taxon>Legionella</taxon>
    </lineage>
</organism>
<dbReference type="SUPFAM" id="SSF53335">
    <property type="entry name" value="S-adenosyl-L-methionine-dependent methyltransferases"/>
    <property type="match status" value="1"/>
</dbReference>
<dbReference type="InterPro" id="IPR029063">
    <property type="entry name" value="SAM-dependent_MTases_sf"/>
</dbReference>
<evidence type="ECO:0000313" key="3">
    <source>
        <dbReference type="EMBL" id="KTD79253.1"/>
    </source>
</evidence>
<dbReference type="GO" id="GO:0008757">
    <property type="term" value="F:S-adenosylmethionine-dependent methyltransferase activity"/>
    <property type="evidence" value="ECO:0007669"/>
    <property type="project" value="InterPro"/>
</dbReference>
<dbReference type="PANTHER" id="PTHR44068:SF11">
    <property type="entry name" value="GERANYL DIPHOSPHATE 2-C-METHYLTRANSFERASE"/>
    <property type="match status" value="1"/>
</dbReference>
<dbReference type="EMBL" id="LNZB01000036">
    <property type="protein sequence ID" value="KTD79253.1"/>
    <property type="molecule type" value="Genomic_DNA"/>
</dbReference>
<dbReference type="PANTHER" id="PTHR44068">
    <property type="entry name" value="ZGC:194242"/>
    <property type="match status" value="1"/>
</dbReference>
<feature type="domain" description="Methyltransferase type 11" evidence="2">
    <location>
        <begin position="102"/>
        <end position="197"/>
    </location>
</feature>
<name>A0A0W1AD09_9GAMM</name>
<dbReference type="AlphaFoldDB" id="A0A0W1AD09"/>
<gene>
    <name evidence="3" type="ORF">Lwal_1325</name>
</gene>
<dbReference type="OrthoDB" id="323463at2"/>
<keyword evidence="4" id="KW-1185">Reference proteome</keyword>
<dbReference type="Proteomes" id="UP000054729">
    <property type="component" value="Unassembled WGS sequence"/>
</dbReference>
<dbReference type="InterPro" id="IPR013216">
    <property type="entry name" value="Methyltransf_11"/>
</dbReference>
<keyword evidence="1" id="KW-0808">Transferase</keyword>
<accession>A0A0W1AD09</accession>
<dbReference type="CDD" id="cd02440">
    <property type="entry name" value="AdoMet_MTases"/>
    <property type="match status" value="1"/>
</dbReference>
<dbReference type="PATRIC" id="fig|66969.6.peg.1453"/>
<dbReference type="RefSeq" id="WP_058480034.1">
    <property type="nucleotide sequence ID" value="NZ_CAAAIQ010000007.1"/>
</dbReference>
<dbReference type="InterPro" id="IPR050447">
    <property type="entry name" value="Erg6_SMT_methyltransf"/>
</dbReference>
<evidence type="ECO:0000256" key="1">
    <source>
        <dbReference type="ARBA" id="ARBA00022679"/>
    </source>
</evidence>
<dbReference type="Gene3D" id="3.40.50.150">
    <property type="entry name" value="Vaccinia Virus protein VP39"/>
    <property type="match status" value="1"/>
</dbReference>
<proteinExistence type="predicted"/>
<evidence type="ECO:0000313" key="4">
    <source>
        <dbReference type="Proteomes" id="UP000054729"/>
    </source>
</evidence>
<reference evidence="3 4" key="1">
    <citation type="submission" date="2015-11" db="EMBL/GenBank/DDBJ databases">
        <title>Genomic analysis of 38 Legionella species identifies large and diverse effector repertoires.</title>
        <authorList>
            <person name="Burstein D."/>
            <person name="Amaro F."/>
            <person name="Zusman T."/>
            <person name="Lifshitz Z."/>
            <person name="Cohen O."/>
            <person name="Gilbert J.A."/>
            <person name="Pupko T."/>
            <person name="Shuman H.A."/>
            <person name="Segal G."/>
        </authorList>
    </citation>
    <scope>NUCLEOTIDE SEQUENCE [LARGE SCALE GENOMIC DNA]</scope>
    <source>
        <strain evidence="3 4">ATCC 51914</strain>
    </source>
</reference>
<dbReference type="Pfam" id="PF08241">
    <property type="entry name" value="Methyltransf_11"/>
    <property type="match status" value="1"/>
</dbReference>
<dbReference type="STRING" id="66969.Lwal_1325"/>